<accession>A0A7C9A1Q0</accession>
<reference evidence="1" key="1">
    <citation type="journal article" date="2013" name="J. Plant Res.">
        <title>Effect of fungi and light on seed germination of three Opuntia species from semiarid lands of central Mexico.</title>
        <authorList>
            <person name="Delgado-Sanchez P."/>
            <person name="Jimenez-Bremont J.F."/>
            <person name="Guerrero-Gonzalez Mde L."/>
            <person name="Flores J."/>
        </authorList>
    </citation>
    <scope>NUCLEOTIDE SEQUENCE</scope>
    <source>
        <tissue evidence="1">Cladode</tissue>
    </source>
</reference>
<proteinExistence type="predicted"/>
<dbReference type="AlphaFoldDB" id="A0A7C9A1Q0"/>
<dbReference type="EMBL" id="GISG01195521">
    <property type="protein sequence ID" value="MBA4657218.1"/>
    <property type="molecule type" value="Transcribed_RNA"/>
</dbReference>
<dbReference type="EMBL" id="GISG01195519">
    <property type="protein sequence ID" value="MBA4657217.1"/>
    <property type="molecule type" value="Transcribed_RNA"/>
</dbReference>
<reference evidence="1" key="2">
    <citation type="submission" date="2020-07" db="EMBL/GenBank/DDBJ databases">
        <authorList>
            <person name="Vera ALvarez R."/>
            <person name="Arias-Moreno D.M."/>
            <person name="Jimenez-Jacinto V."/>
            <person name="Jimenez-Bremont J.F."/>
            <person name="Swaminathan K."/>
            <person name="Moose S.P."/>
            <person name="Guerrero-Gonzalez M.L."/>
            <person name="Marino-Ramirez L."/>
            <person name="Landsman D."/>
            <person name="Rodriguez-Kessler M."/>
            <person name="Delgado-Sanchez P."/>
        </authorList>
    </citation>
    <scope>NUCLEOTIDE SEQUENCE</scope>
    <source>
        <tissue evidence="1">Cladode</tissue>
    </source>
</reference>
<organism evidence="1">
    <name type="scientific">Opuntia streptacantha</name>
    <name type="common">Prickly pear cactus</name>
    <name type="synonym">Opuntia cardona</name>
    <dbReference type="NCBI Taxonomy" id="393608"/>
    <lineage>
        <taxon>Eukaryota</taxon>
        <taxon>Viridiplantae</taxon>
        <taxon>Streptophyta</taxon>
        <taxon>Embryophyta</taxon>
        <taxon>Tracheophyta</taxon>
        <taxon>Spermatophyta</taxon>
        <taxon>Magnoliopsida</taxon>
        <taxon>eudicotyledons</taxon>
        <taxon>Gunneridae</taxon>
        <taxon>Pentapetalae</taxon>
        <taxon>Caryophyllales</taxon>
        <taxon>Cactineae</taxon>
        <taxon>Cactaceae</taxon>
        <taxon>Opuntioideae</taxon>
        <taxon>Opuntia</taxon>
    </lineage>
</organism>
<protein>
    <submittedName>
        <fullName evidence="1">Uncharacterized protein</fullName>
    </submittedName>
</protein>
<evidence type="ECO:0000313" key="1">
    <source>
        <dbReference type="EMBL" id="MBA4657218.1"/>
    </source>
</evidence>
<sequence length="127" mass="14109">MAPLPMFRSSLRWGRFKCNSRKKLYHNHQVLNAQSTPLRGRRIALSKDRKLLVKKCSNGHSKPVSSSHTSDSIQKIAKEALLIGEVLGIKVVQHEREAISRITSTLKKSRVPKSMKVGVGAIAKKAA</sequence>
<name>A0A7C9A1Q0_OPUST</name>